<dbReference type="PANTHER" id="PTHR48081:SF6">
    <property type="entry name" value="PEPTIDASE S9 PROLYL OLIGOPEPTIDASE CATALYTIC DOMAIN-CONTAINING PROTEIN"/>
    <property type="match status" value="1"/>
</dbReference>
<evidence type="ECO:0000256" key="3">
    <source>
        <dbReference type="PROSITE-ProRule" id="PRU10038"/>
    </source>
</evidence>
<comment type="caution">
    <text evidence="5">The sequence shown here is derived from an EMBL/GenBank/DDBJ whole genome shotgun (WGS) entry which is preliminary data.</text>
</comment>
<name>A0A852SPK7_9MICO</name>
<reference evidence="5 6" key="1">
    <citation type="submission" date="2020-07" db="EMBL/GenBank/DDBJ databases">
        <title>Sequencing the genomes of 1000 actinobacteria strains.</title>
        <authorList>
            <person name="Klenk H.-P."/>
        </authorList>
    </citation>
    <scope>NUCLEOTIDE SEQUENCE [LARGE SCALE GENOMIC DNA]</scope>
    <source>
        <strain evidence="5 6">DSM 26474</strain>
    </source>
</reference>
<feature type="domain" description="Alpha/beta hydrolase fold-3" evidence="4">
    <location>
        <begin position="94"/>
        <end position="300"/>
    </location>
</feature>
<dbReference type="InterPro" id="IPR013094">
    <property type="entry name" value="AB_hydrolase_3"/>
</dbReference>
<dbReference type="InterPro" id="IPR050300">
    <property type="entry name" value="GDXG_lipolytic_enzyme"/>
</dbReference>
<evidence type="ECO:0000256" key="1">
    <source>
        <dbReference type="ARBA" id="ARBA00010515"/>
    </source>
</evidence>
<proteinExistence type="inferred from homology"/>
<dbReference type="AlphaFoldDB" id="A0A852SPK7"/>
<gene>
    <name evidence="5" type="ORF">BJ984_001890</name>
</gene>
<dbReference type="PROSITE" id="PS01174">
    <property type="entry name" value="LIPASE_GDXG_SER"/>
    <property type="match status" value="1"/>
</dbReference>
<dbReference type="InterPro" id="IPR033140">
    <property type="entry name" value="Lipase_GDXG_put_SER_AS"/>
</dbReference>
<comment type="similarity">
    <text evidence="1">Belongs to the 'GDXG' lipolytic enzyme family.</text>
</comment>
<dbReference type="Gene3D" id="3.40.50.1820">
    <property type="entry name" value="alpha/beta hydrolase"/>
    <property type="match status" value="1"/>
</dbReference>
<dbReference type="Pfam" id="PF07859">
    <property type="entry name" value="Abhydrolase_3"/>
    <property type="match status" value="1"/>
</dbReference>
<sequence>MRGRAAAVGGVIAAAAGLGAAAVWVRSSPWPAVMAIRAVFDRDARRTVAELERHAPPGPFRELHDVPYGPVAGRAGGTFDLVSPIDSAAPRPVVVWIHGGAWISGSKAHVTPYLRHLAAAGYIGVAVDYTIAPDAAYPTAVEQLGDALAHLVEHPDELGIDPGRIVLAGDSAGAQLASQLAAAIVNPAYAARTGIRPALEPGQLAGIVLHCGIYDLDAMTHLTGVLEWGFTSALRAYTGSRDWSATEAADSMSTIRAVTGAFPPAFLSGGNGDGLTAVQSVPLSERMRAAGVPVTTMFWPADHQPSLPHEYQFKLDFPDARRTLDATIAFLDEVTGPRSDG</sequence>
<evidence type="ECO:0000259" key="4">
    <source>
        <dbReference type="Pfam" id="PF07859"/>
    </source>
</evidence>
<dbReference type="Proteomes" id="UP000549913">
    <property type="component" value="Unassembled WGS sequence"/>
</dbReference>
<feature type="active site" evidence="3">
    <location>
        <position position="171"/>
    </location>
</feature>
<dbReference type="InterPro" id="IPR029058">
    <property type="entry name" value="AB_hydrolase_fold"/>
</dbReference>
<accession>A0A852SPK7</accession>
<keyword evidence="2" id="KW-0378">Hydrolase</keyword>
<keyword evidence="6" id="KW-1185">Reference proteome</keyword>
<organism evidence="5 6">
    <name type="scientific">Herbiconiux flava</name>
    <dbReference type="NCBI Taxonomy" id="881268"/>
    <lineage>
        <taxon>Bacteria</taxon>
        <taxon>Bacillati</taxon>
        <taxon>Actinomycetota</taxon>
        <taxon>Actinomycetes</taxon>
        <taxon>Micrococcales</taxon>
        <taxon>Microbacteriaceae</taxon>
        <taxon>Herbiconiux</taxon>
    </lineage>
</organism>
<evidence type="ECO:0000313" key="5">
    <source>
        <dbReference type="EMBL" id="NYD70732.1"/>
    </source>
</evidence>
<dbReference type="InterPro" id="IPR002168">
    <property type="entry name" value="Lipase_GDXG_HIS_AS"/>
</dbReference>
<dbReference type="EMBL" id="JACCBM010000001">
    <property type="protein sequence ID" value="NYD70732.1"/>
    <property type="molecule type" value="Genomic_DNA"/>
</dbReference>
<dbReference type="SUPFAM" id="SSF53474">
    <property type="entry name" value="alpha/beta-Hydrolases"/>
    <property type="match status" value="1"/>
</dbReference>
<dbReference type="RefSeq" id="WP_179547813.1">
    <property type="nucleotide sequence ID" value="NZ_BSEW01000001.1"/>
</dbReference>
<evidence type="ECO:0000313" key="6">
    <source>
        <dbReference type="Proteomes" id="UP000549913"/>
    </source>
</evidence>
<dbReference type="PROSITE" id="PS01173">
    <property type="entry name" value="LIPASE_GDXG_HIS"/>
    <property type="match status" value="1"/>
</dbReference>
<dbReference type="GO" id="GO:0016787">
    <property type="term" value="F:hydrolase activity"/>
    <property type="evidence" value="ECO:0007669"/>
    <property type="project" value="UniProtKB-KW"/>
</dbReference>
<dbReference type="PANTHER" id="PTHR48081">
    <property type="entry name" value="AB HYDROLASE SUPERFAMILY PROTEIN C4A8.06C"/>
    <property type="match status" value="1"/>
</dbReference>
<evidence type="ECO:0000256" key="2">
    <source>
        <dbReference type="ARBA" id="ARBA00022801"/>
    </source>
</evidence>
<protein>
    <submittedName>
        <fullName evidence="5">Acetyl esterase/lipase</fullName>
    </submittedName>
</protein>